<evidence type="ECO:0000256" key="4">
    <source>
        <dbReference type="RuleBase" id="RU003719"/>
    </source>
</evidence>
<dbReference type="InterPro" id="IPR006139">
    <property type="entry name" value="D-isomer_2_OHA_DH_cat_dom"/>
</dbReference>
<organism evidence="7">
    <name type="scientific">Flexilinea flocculi</name>
    <dbReference type="NCBI Taxonomy" id="1678840"/>
    <lineage>
        <taxon>Bacteria</taxon>
        <taxon>Bacillati</taxon>
        <taxon>Chloroflexota</taxon>
        <taxon>Anaerolineae</taxon>
        <taxon>Anaerolineales</taxon>
        <taxon>Anaerolineaceae</taxon>
        <taxon>Flexilinea</taxon>
    </lineage>
</organism>
<dbReference type="SUPFAM" id="SSF52283">
    <property type="entry name" value="Formate/glycerate dehydrogenase catalytic domain-like"/>
    <property type="match status" value="1"/>
</dbReference>
<comment type="similarity">
    <text evidence="1 4">Belongs to the D-isomer specific 2-hydroxyacid dehydrogenase family.</text>
</comment>
<keyword evidence="3" id="KW-0520">NAD</keyword>
<dbReference type="Gene3D" id="3.40.50.720">
    <property type="entry name" value="NAD(P)-binding Rossmann-like Domain"/>
    <property type="match status" value="2"/>
</dbReference>
<feature type="domain" description="D-isomer specific 2-hydroxyacid dehydrogenase catalytic" evidence="5">
    <location>
        <begin position="40"/>
        <end position="315"/>
    </location>
</feature>
<dbReference type="PROSITE" id="PS00065">
    <property type="entry name" value="D_2_HYDROXYACID_DH_1"/>
    <property type="match status" value="1"/>
</dbReference>
<dbReference type="GO" id="GO:0016618">
    <property type="term" value="F:hydroxypyruvate reductase [NAD(P)H] activity"/>
    <property type="evidence" value="ECO:0007669"/>
    <property type="project" value="TreeGrafter"/>
</dbReference>
<dbReference type="STRING" id="1678840.ATC1_131776"/>
<evidence type="ECO:0000256" key="1">
    <source>
        <dbReference type="ARBA" id="ARBA00005854"/>
    </source>
</evidence>
<dbReference type="Pfam" id="PF00389">
    <property type="entry name" value="2-Hacid_dh"/>
    <property type="match status" value="1"/>
</dbReference>
<accession>A0A0S7BX30</accession>
<dbReference type="PATRIC" id="fig|1678840.3.peg.3305"/>
<evidence type="ECO:0000313" key="7">
    <source>
        <dbReference type="EMBL" id="GAP41780.1"/>
    </source>
</evidence>
<reference evidence="7" key="1">
    <citation type="journal article" date="2015" name="Genome Announc.">
        <title>Draft Genome Sequence of Anaerolineae Strain TC1, a Novel Isolate from a Methanogenic Wastewater Treatment System.</title>
        <authorList>
            <person name="Matsuura N."/>
            <person name="Tourlousse D.M."/>
            <person name="Sun L."/>
            <person name="Toyonaga M."/>
            <person name="Kuroda K."/>
            <person name="Ohashi A."/>
            <person name="Cruz R."/>
            <person name="Yamaguchi T."/>
            <person name="Sekiguchi Y."/>
        </authorList>
    </citation>
    <scope>NUCLEOTIDE SEQUENCE [LARGE SCALE GENOMIC DNA]</scope>
    <source>
        <strain evidence="7">TC1</strain>
    </source>
</reference>
<dbReference type="EMBL" id="DF968181">
    <property type="protein sequence ID" value="GAP41780.1"/>
    <property type="molecule type" value="Genomic_DNA"/>
</dbReference>
<dbReference type="GO" id="GO:0030267">
    <property type="term" value="F:glyoxylate reductase (NADPH) activity"/>
    <property type="evidence" value="ECO:0007669"/>
    <property type="project" value="TreeGrafter"/>
</dbReference>
<dbReference type="GO" id="GO:0051287">
    <property type="term" value="F:NAD binding"/>
    <property type="evidence" value="ECO:0007669"/>
    <property type="project" value="InterPro"/>
</dbReference>
<dbReference type="InterPro" id="IPR036291">
    <property type="entry name" value="NAD(P)-bd_dom_sf"/>
</dbReference>
<sequence>MILLSDSDNIVLIPVKIPGENFHSLEPEFTIVEPINDYAAFSNDELAEILPHTKAIVALTGINSDMIAKALSLKVIVVNGAGFDHIDIAAATARKIPVVNVPDTTAMTTAELTLALMLDVMRKVTENDRQLRNPVNNEEEIFQPGKNLSRNLCGKTLGIVGLGHIGSALAEICSPLKMNMIYTSRHRKPLAIEKAIRFVSFDELVETSDIISIHCPFNKDSENLFSADVFQKMKNGAVLINTARGKIVDYEALIHYLENGKLYGAGLDVFPDEPHIPTRLKQIDNVVLTPHISANTSEARQAIADAVCDVIRKICRLGAGEYPYAFPGLINPGILQKFERGSIHEN</sequence>
<evidence type="ECO:0000259" key="6">
    <source>
        <dbReference type="Pfam" id="PF02826"/>
    </source>
</evidence>
<dbReference type="PANTHER" id="PTHR10996">
    <property type="entry name" value="2-HYDROXYACID DEHYDROGENASE-RELATED"/>
    <property type="match status" value="1"/>
</dbReference>
<dbReference type="InterPro" id="IPR006140">
    <property type="entry name" value="D-isomer_DH_NAD-bd"/>
</dbReference>
<name>A0A0S7BX30_9CHLR</name>
<dbReference type="InterPro" id="IPR050223">
    <property type="entry name" value="D-isomer_2-hydroxyacid_DH"/>
</dbReference>
<dbReference type="SUPFAM" id="SSF51735">
    <property type="entry name" value="NAD(P)-binding Rossmann-fold domains"/>
    <property type="match status" value="1"/>
</dbReference>
<dbReference type="InterPro" id="IPR029753">
    <property type="entry name" value="D-isomer_DH_CS"/>
</dbReference>
<dbReference type="InterPro" id="IPR029752">
    <property type="entry name" value="D-isomer_DH_CS1"/>
</dbReference>
<evidence type="ECO:0000256" key="2">
    <source>
        <dbReference type="ARBA" id="ARBA00023002"/>
    </source>
</evidence>
<dbReference type="OrthoDB" id="9792971at2"/>
<proteinExistence type="inferred from homology"/>
<gene>
    <name evidence="7" type="ORF">ATC1_131776</name>
</gene>
<protein>
    <submittedName>
        <fullName evidence="7">Lactate dehydrogenase</fullName>
    </submittedName>
</protein>
<dbReference type="PANTHER" id="PTHR10996:SF264">
    <property type="entry name" value="HYPOTHETICAL D-ISOMER SPECIFIC 2-HYDROXYACID DEHYDROGENASE (EUROFUNG)"/>
    <property type="match status" value="1"/>
</dbReference>
<dbReference type="PROSITE" id="PS00671">
    <property type="entry name" value="D_2_HYDROXYACID_DH_3"/>
    <property type="match status" value="1"/>
</dbReference>
<dbReference type="Pfam" id="PF02826">
    <property type="entry name" value="2-Hacid_dh_C"/>
    <property type="match status" value="1"/>
</dbReference>
<evidence type="ECO:0000313" key="8">
    <source>
        <dbReference type="Proteomes" id="UP000053370"/>
    </source>
</evidence>
<dbReference type="Proteomes" id="UP000053370">
    <property type="component" value="Unassembled WGS sequence"/>
</dbReference>
<feature type="domain" description="D-isomer specific 2-hydroxyacid dehydrogenase NAD-binding" evidence="6">
    <location>
        <begin position="114"/>
        <end position="293"/>
    </location>
</feature>
<dbReference type="AlphaFoldDB" id="A0A0S7BX30"/>
<keyword evidence="8" id="KW-1185">Reference proteome</keyword>
<evidence type="ECO:0000259" key="5">
    <source>
        <dbReference type="Pfam" id="PF00389"/>
    </source>
</evidence>
<dbReference type="PROSITE" id="PS00670">
    <property type="entry name" value="D_2_HYDROXYACID_DH_2"/>
    <property type="match status" value="1"/>
</dbReference>
<dbReference type="FunFam" id="3.40.50.720:FF:000203">
    <property type="entry name" value="D-3-phosphoglycerate dehydrogenase (SerA)"/>
    <property type="match status" value="1"/>
</dbReference>
<dbReference type="GO" id="GO:0005829">
    <property type="term" value="C:cytosol"/>
    <property type="evidence" value="ECO:0007669"/>
    <property type="project" value="TreeGrafter"/>
</dbReference>
<keyword evidence="2 4" id="KW-0560">Oxidoreductase</keyword>
<dbReference type="RefSeq" id="WP_062283712.1">
    <property type="nucleotide sequence ID" value="NZ_DF968181.1"/>
</dbReference>
<evidence type="ECO:0000256" key="3">
    <source>
        <dbReference type="ARBA" id="ARBA00023027"/>
    </source>
</evidence>